<reference evidence="2 3" key="1">
    <citation type="submission" date="2013-09" db="EMBL/GenBank/DDBJ databases">
        <title>Genome sequencing of Arenimonas metalli.</title>
        <authorList>
            <person name="Chen F."/>
            <person name="Wang G."/>
        </authorList>
    </citation>
    <scope>NUCLEOTIDE SEQUENCE [LARGE SCALE GENOMIC DNA]</scope>
    <source>
        <strain evidence="2 3">CF5-1</strain>
    </source>
</reference>
<dbReference type="STRING" id="1384056.N787_08585"/>
<keyword evidence="3" id="KW-1185">Reference proteome</keyword>
<feature type="domain" description="Dienelactone hydrolase" evidence="1">
    <location>
        <begin position="16"/>
        <end position="218"/>
    </location>
</feature>
<dbReference type="AlphaFoldDB" id="A0A091BTD5"/>
<dbReference type="InterPro" id="IPR002925">
    <property type="entry name" value="Dienelactn_hydro"/>
</dbReference>
<accession>A0A091BTD5</accession>
<dbReference type="GO" id="GO:0016787">
    <property type="term" value="F:hydrolase activity"/>
    <property type="evidence" value="ECO:0007669"/>
    <property type="project" value="InterPro"/>
</dbReference>
<dbReference type="Gene3D" id="3.40.50.1820">
    <property type="entry name" value="alpha/beta hydrolase"/>
    <property type="match status" value="1"/>
</dbReference>
<sequence length="221" mass="24068">MGQTISISTRHGRISAWEAKPHDKPRGAIIVVQEIFGLNPHIRQVTDRFANYGYLAVAPALFDLVDRGVELAYDEAGVARGRALTESLGFGGALDGVRGAYDLLESENRVGVVGFCWGGSVAYLANARIGLPAVSYYGGRTVPLLKERPKAPLMLHFGENDPLIPPEDVAKHREALGDAAEIHVWPGAGHGFNCDQRPDFHEAVAKQALDRTLAFFQKNLR</sequence>
<evidence type="ECO:0000313" key="2">
    <source>
        <dbReference type="EMBL" id="KFN47605.1"/>
    </source>
</evidence>
<dbReference type="eggNOG" id="COG0412">
    <property type="taxonomic scope" value="Bacteria"/>
</dbReference>
<dbReference type="PATRIC" id="fig|1384056.3.peg.576"/>
<organism evidence="2 3">
    <name type="scientific">Arenimonas metalli CF5-1</name>
    <dbReference type="NCBI Taxonomy" id="1384056"/>
    <lineage>
        <taxon>Bacteria</taxon>
        <taxon>Pseudomonadati</taxon>
        <taxon>Pseudomonadota</taxon>
        <taxon>Gammaproteobacteria</taxon>
        <taxon>Lysobacterales</taxon>
        <taxon>Lysobacteraceae</taxon>
        <taxon>Arenimonas</taxon>
    </lineage>
</organism>
<evidence type="ECO:0000313" key="3">
    <source>
        <dbReference type="Proteomes" id="UP000029393"/>
    </source>
</evidence>
<proteinExistence type="predicted"/>
<evidence type="ECO:0000259" key="1">
    <source>
        <dbReference type="Pfam" id="PF01738"/>
    </source>
</evidence>
<gene>
    <name evidence="2" type="ORF">N787_08585</name>
</gene>
<dbReference type="Proteomes" id="UP000029393">
    <property type="component" value="Unassembled WGS sequence"/>
</dbReference>
<protein>
    <recommendedName>
        <fullName evidence="1">Dienelactone hydrolase domain-containing protein</fullName>
    </recommendedName>
</protein>
<name>A0A091BTD5_9GAMM</name>
<dbReference type="InterPro" id="IPR051049">
    <property type="entry name" value="Dienelactone_hydrolase-like"/>
</dbReference>
<dbReference type="RefSeq" id="WP_034210658.1">
    <property type="nucleotide sequence ID" value="NZ_AVCK01000009.1"/>
</dbReference>
<dbReference type="SUPFAM" id="SSF53474">
    <property type="entry name" value="alpha/beta-Hydrolases"/>
    <property type="match status" value="1"/>
</dbReference>
<dbReference type="OrthoDB" id="9787933at2"/>
<dbReference type="EMBL" id="AVCK01000009">
    <property type="protein sequence ID" value="KFN47605.1"/>
    <property type="molecule type" value="Genomic_DNA"/>
</dbReference>
<dbReference type="PANTHER" id="PTHR46623">
    <property type="entry name" value="CARBOXYMETHYLENEBUTENOLIDASE-RELATED"/>
    <property type="match status" value="1"/>
</dbReference>
<comment type="caution">
    <text evidence="2">The sequence shown here is derived from an EMBL/GenBank/DDBJ whole genome shotgun (WGS) entry which is preliminary data.</text>
</comment>
<dbReference type="PANTHER" id="PTHR46623:SF6">
    <property type="entry name" value="ALPHA_BETA-HYDROLASES SUPERFAMILY PROTEIN"/>
    <property type="match status" value="1"/>
</dbReference>
<dbReference type="Pfam" id="PF01738">
    <property type="entry name" value="DLH"/>
    <property type="match status" value="1"/>
</dbReference>
<dbReference type="InterPro" id="IPR029058">
    <property type="entry name" value="AB_hydrolase_fold"/>
</dbReference>